<dbReference type="GeneID" id="85456937"/>
<dbReference type="RefSeq" id="XP_060429178.1">
    <property type="nucleotide sequence ID" value="XM_060572411.1"/>
</dbReference>
<organism evidence="1 2">
    <name type="scientific">Colletotrichum godetiae</name>
    <dbReference type="NCBI Taxonomy" id="1209918"/>
    <lineage>
        <taxon>Eukaryota</taxon>
        <taxon>Fungi</taxon>
        <taxon>Dikarya</taxon>
        <taxon>Ascomycota</taxon>
        <taxon>Pezizomycotina</taxon>
        <taxon>Sordariomycetes</taxon>
        <taxon>Hypocreomycetidae</taxon>
        <taxon>Glomerellales</taxon>
        <taxon>Glomerellaceae</taxon>
        <taxon>Colletotrichum</taxon>
        <taxon>Colletotrichum acutatum species complex</taxon>
    </lineage>
</organism>
<evidence type="ECO:0000313" key="2">
    <source>
        <dbReference type="Proteomes" id="UP001224890"/>
    </source>
</evidence>
<dbReference type="AlphaFoldDB" id="A0AAJ0EXF4"/>
<reference evidence="1" key="1">
    <citation type="submission" date="2021-06" db="EMBL/GenBank/DDBJ databases">
        <title>Comparative genomics, transcriptomics and evolutionary studies reveal genomic signatures of adaptation to plant cell wall in hemibiotrophic fungi.</title>
        <authorList>
            <consortium name="DOE Joint Genome Institute"/>
            <person name="Baroncelli R."/>
            <person name="Diaz J.F."/>
            <person name="Benocci T."/>
            <person name="Peng M."/>
            <person name="Battaglia E."/>
            <person name="Haridas S."/>
            <person name="Andreopoulos W."/>
            <person name="Labutti K."/>
            <person name="Pangilinan J."/>
            <person name="Floch G.L."/>
            <person name="Makela M.R."/>
            <person name="Henrissat B."/>
            <person name="Grigoriev I.V."/>
            <person name="Crouch J.A."/>
            <person name="De Vries R.P."/>
            <person name="Sukno S.A."/>
            <person name="Thon M.R."/>
        </authorList>
    </citation>
    <scope>NUCLEOTIDE SEQUENCE</scope>
    <source>
        <strain evidence="1">CBS 193.32</strain>
    </source>
</reference>
<sequence length="460" mass="50248">MPSVVIAITPREMGRVPGIPHGLVHSGIKFEPTMVEIARPAMETNAKDKYLPCHGGLLIGMESSTRDDCIAEFASMFEHHTYGRIGRSRVCVSRTKTIVHHILSKTAGELASSLSYNEDGNSGIHRVKHGPPELDKIFVLLETCSSSFDISRVVGESDSHLVNAVSVDGSSLAGIELGKSSNSATTSVATSMALEPIFLKITFRKVHRAEEEVEIYFENTTYYRPHFPQPASTEECWGALCRLGDISNSKRQARSPSTKPHSLNQFSNIDKMYFSVALVTSIVASAIAIPASSARMYTVDTVANELACVAYDDMACARLVSKRSEAELANELACVVRGDMACAGSFTDNIPRLSSSRNAIPRWSSSLTRSSASLVATSPVPVSSPRIETPLVLSTSSLALPVAIWPALVLLPRRLNNRFSQRGSPGCPHVYNNLPRVRKNPPYEYITLRYGPKVRPQYHT</sequence>
<comment type="caution">
    <text evidence="1">The sequence shown here is derived from an EMBL/GenBank/DDBJ whole genome shotgun (WGS) entry which is preliminary data.</text>
</comment>
<gene>
    <name evidence="1" type="ORF">BDP55DRAFT_632349</name>
</gene>
<proteinExistence type="predicted"/>
<name>A0AAJ0EXF4_9PEZI</name>
<dbReference type="Proteomes" id="UP001224890">
    <property type="component" value="Unassembled WGS sequence"/>
</dbReference>
<evidence type="ECO:0000313" key="1">
    <source>
        <dbReference type="EMBL" id="KAK1675175.1"/>
    </source>
</evidence>
<dbReference type="EMBL" id="JAHMHR010000022">
    <property type="protein sequence ID" value="KAK1675175.1"/>
    <property type="molecule type" value="Genomic_DNA"/>
</dbReference>
<keyword evidence="2" id="KW-1185">Reference proteome</keyword>
<protein>
    <submittedName>
        <fullName evidence="1">Uncharacterized protein</fullName>
    </submittedName>
</protein>
<accession>A0AAJ0EXF4</accession>